<keyword evidence="1" id="KW-1133">Transmembrane helix</keyword>
<keyword evidence="1" id="KW-0812">Transmembrane</keyword>
<feature type="transmembrane region" description="Helical" evidence="1">
    <location>
        <begin position="81"/>
        <end position="101"/>
    </location>
</feature>
<evidence type="ECO:0000256" key="1">
    <source>
        <dbReference type="SAM" id="Phobius"/>
    </source>
</evidence>
<name>A0A1V9GBM1_9BACT</name>
<reference evidence="3" key="1">
    <citation type="submission" date="2016-04" db="EMBL/GenBank/DDBJ databases">
        <authorList>
            <person name="Chen L."/>
            <person name="Zhuang W."/>
            <person name="Wang G."/>
        </authorList>
    </citation>
    <scope>NUCLEOTIDE SEQUENCE [LARGE SCALE GENOMIC DNA]</scope>
    <source>
        <strain evidence="3">208</strain>
    </source>
</reference>
<proteinExistence type="predicted"/>
<comment type="caution">
    <text evidence="2">The sequence shown here is derived from an EMBL/GenBank/DDBJ whole genome shotgun (WGS) entry which is preliminary data.</text>
</comment>
<protein>
    <recommendedName>
        <fullName evidence="4">DUF420 domain-containing protein</fullName>
    </recommendedName>
</protein>
<keyword evidence="3" id="KW-1185">Reference proteome</keyword>
<keyword evidence="1" id="KW-0472">Membrane</keyword>
<dbReference type="InterPro" id="IPR007352">
    <property type="entry name" value="DUF420"/>
</dbReference>
<feature type="transmembrane region" description="Helical" evidence="1">
    <location>
        <begin position="52"/>
        <end position="69"/>
    </location>
</feature>
<dbReference type="STRING" id="550983.A4R26_11325"/>
<feature type="transmembrane region" description="Helical" evidence="1">
    <location>
        <begin position="12"/>
        <end position="32"/>
    </location>
</feature>
<feature type="transmembrane region" description="Helical" evidence="1">
    <location>
        <begin position="174"/>
        <end position="192"/>
    </location>
</feature>
<dbReference type="RefSeq" id="WP_081160475.1">
    <property type="nucleotide sequence ID" value="NZ_LWBP01000002.1"/>
</dbReference>
<gene>
    <name evidence="2" type="ORF">A4R26_11325</name>
</gene>
<dbReference type="PANTHER" id="PTHR37692:SF1">
    <property type="entry name" value="DUF420 DOMAIN-CONTAINING PROTEIN"/>
    <property type="match status" value="1"/>
</dbReference>
<dbReference type="OrthoDB" id="9811380at2"/>
<dbReference type="EMBL" id="LWBP01000002">
    <property type="protein sequence ID" value="OQP68071.1"/>
    <property type="molecule type" value="Genomic_DNA"/>
</dbReference>
<sequence>MLPPVLVKNDKKANWLILLFSFVVFAAVVLLSRVKLEVDLGFDVHFFAKLNALINSVVSVLLLAGLMVVRQGKYQLHKKIMMAALVLSVIFLVSYICHHLFAGETKFGDIDHDGLVSETEKALAGSKRTFYYIILATHIPLAGIILPFILFTAYRALTGEWPKHVKLAKITWPVWLYVSVTGVLVYLLISPYY</sequence>
<organism evidence="2 3">
    <name type="scientific">Niastella populi</name>
    <dbReference type="NCBI Taxonomy" id="550983"/>
    <lineage>
        <taxon>Bacteria</taxon>
        <taxon>Pseudomonadati</taxon>
        <taxon>Bacteroidota</taxon>
        <taxon>Chitinophagia</taxon>
        <taxon>Chitinophagales</taxon>
        <taxon>Chitinophagaceae</taxon>
        <taxon>Niastella</taxon>
    </lineage>
</organism>
<evidence type="ECO:0008006" key="4">
    <source>
        <dbReference type="Google" id="ProtNLM"/>
    </source>
</evidence>
<feature type="transmembrane region" description="Helical" evidence="1">
    <location>
        <begin position="130"/>
        <end position="154"/>
    </location>
</feature>
<dbReference type="Proteomes" id="UP000192276">
    <property type="component" value="Unassembled WGS sequence"/>
</dbReference>
<dbReference type="AlphaFoldDB" id="A0A1V9GBM1"/>
<dbReference type="Pfam" id="PF04238">
    <property type="entry name" value="DUF420"/>
    <property type="match status" value="1"/>
</dbReference>
<dbReference type="PANTHER" id="PTHR37692">
    <property type="entry name" value="HYPOTHETICAL MEMBRANE SPANNING PROTEIN"/>
    <property type="match status" value="1"/>
</dbReference>
<evidence type="ECO:0000313" key="2">
    <source>
        <dbReference type="EMBL" id="OQP68071.1"/>
    </source>
</evidence>
<evidence type="ECO:0000313" key="3">
    <source>
        <dbReference type="Proteomes" id="UP000192276"/>
    </source>
</evidence>
<accession>A0A1V9GBM1</accession>